<evidence type="ECO:0000313" key="1">
    <source>
        <dbReference type="EMBL" id="KAH7108900.1"/>
    </source>
</evidence>
<reference evidence="1" key="1">
    <citation type="journal article" date="2021" name="Nat. Commun.">
        <title>Genetic determinants of endophytism in the Arabidopsis root mycobiome.</title>
        <authorList>
            <person name="Mesny F."/>
            <person name="Miyauchi S."/>
            <person name="Thiergart T."/>
            <person name="Pickel B."/>
            <person name="Atanasova L."/>
            <person name="Karlsson M."/>
            <person name="Huettel B."/>
            <person name="Barry K.W."/>
            <person name="Haridas S."/>
            <person name="Chen C."/>
            <person name="Bauer D."/>
            <person name="Andreopoulos W."/>
            <person name="Pangilinan J."/>
            <person name="LaButti K."/>
            <person name="Riley R."/>
            <person name="Lipzen A."/>
            <person name="Clum A."/>
            <person name="Drula E."/>
            <person name="Henrissat B."/>
            <person name="Kohler A."/>
            <person name="Grigoriev I.V."/>
            <person name="Martin F.M."/>
            <person name="Hacquard S."/>
        </authorList>
    </citation>
    <scope>NUCLEOTIDE SEQUENCE</scope>
    <source>
        <strain evidence="1">MPI-CAGE-AT-0147</strain>
    </source>
</reference>
<dbReference type="OrthoDB" id="5078151at2759"/>
<accession>A0A9P9CWJ9</accession>
<sequence length="153" mass="17781">MGSSNIPEIPFNVHDLPPSPQEFQRVIHVLKERNRELAMENCQLKRDRQVVADEVCNETTIISWQQRLAALGEEHVRLLERLIAQPPQQPRHPNFAESEYVSPFRVHQYQPARFSSQADFTLQSNELSNNEKLVTGRNETMIVPQEGDHFLNR</sequence>
<dbReference type="Proteomes" id="UP000738349">
    <property type="component" value="Unassembled WGS sequence"/>
</dbReference>
<protein>
    <submittedName>
        <fullName evidence="1">Uncharacterized protein</fullName>
    </submittedName>
</protein>
<dbReference type="AlphaFoldDB" id="A0A9P9CWJ9"/>
<proteinExistence type="predicted"/>
<dbReference type="EMBL" id="JAGMUV010000057">
    <property type="protein sequence ID" value="KAH7108900.1"/>
    <property type="molecule type" value="Genomic_DNA"/>
</dbReference>
<comment type="caution">
    <text evidence="1">The sequence shown here is derived from an EMBL/GenBank/DDBJ whole genome shotgun (WGS) entry which is preliminary data.</text>
</comment>
<evidence type="ECO:0000313" key="2">
    <source>
        <dbReference type="Proteomes" id="UP000738349"/>
    </source>
</evidence>
<name>A0A9P9CWJ9_9HYPO</name>
<keyword evidence="2" id="KW-1185">Reference proteome</keyword>
<organism evidence="1 2">
    <name type="scientific">Dactylonectria macrodidyma</name>
    <dbReference type="NCBI Taxonomy" id="307937"/>
    <lineage>
        <taxon>Eukaryota</taxon>
        <taxon>Fungi</taxon>
        <taxon>Dikarya</taxon>
        <taxon>Ascomycota</taxon>
        <taxon>Pezizomycotina</taxon>
        <taxon>Sordariomycetes</taxon>
        <taxon>Hypocreomycetidae</taxon>
        <taxon>Hypocreales</taxon>
        <taxon>Nectriaceae</taxon>
        <taxon>Dactylonectria</taxon>
    </lineage>
</organism>
<gene>
    <name evidence="1" type="ORF">EDB81DRAFT_673193</name>
</gene>